<evidence type="ECO:0000313" key="2">
    <source>
        <dbReference type="EMBL" id="QCD89453.1"/>
    </source>
</evidence>
<reference evidence="2 3" key="1">
    <citation type="submission" date="2019-04" db="EMBL/GenBank/DDBJ databases">
        <title>An improved genome assembly and genetic linkage map for asparagus bean, Vigna unguiculata ssp. sesquipedialis.</title>
        <authorList>
            <person name="Xia Q."/>
            <person name="Zhang R."/>
            <person name="Dong Y."/>
        </authorList>
    </citation>
    <scope>NUCLEOTIDE SEQUENCE [LARGE SCALE GENOMIC DNA]</scope>
    <source>
        <tissue evidence="2">Leaf</tissue>
    </source>
</reference>
<dbReference type="AlphaFoldDB" id="A0A4D6LLS2"/>
<feature type="compositionally biased region" description="Polar residues" evidence="1">
    <location>
        <begin position="37"/>
        <end position="48"/>
    </location>
</feature>
<feature type="region of interest" description="Disordered" evidence="1">
    <location>
        <begin position="1"/>
        <end position="65"/>
    </location>
</feature>
<keyword evidence="3" id="KW-1185">Reference proteome</keyword>
<organism evidence="2 3">
    <name type="scientific">Vigna unguiculata</name>
    <name type="common">Cowpea</name>
    <dbReference type="NCBI Taxonomy" id="3917"/>
    <lineage>
        <taxon>Eukaryota</taxon>
        <taxon>Viridiplantae</taxon>
        <taxon>Streptophyta</taxon>
        <taxon>Embryophyta</taxon>
        <taxon>Tracheophyta</taxon>
        <taxon>Spermatophyta</taxon>
        <taxon>Magnoliopsida</taxon>
        <taxon>eudicotyledons</taxon>
        <taxon>Gunneridae</taxon>
        <taxon>Pentapetalae</taxon>
        <taxon>rosids</taxon>
        <taxon>fabids</taxon>
        <taxon>Fabales</taxon>
        <taxon>Fabaceae</taxon>
        <taxon>Papilionoideae</taxon>
        <taxon>50 kb inversion clade</taxon>
        <taxon>NPAAA clade</taxon>
        <taxon>indigoferoid/millettioid clade</taxon>
        <taxon>Phaseoleae</taxon>
        <taxon>Vigna</taxon>
    </lineage>
</organism>
<dbReference type="EMBL" id="CP039348">
    <property type="protein sequence ID" value="QCD89453.1"/>
    <property type="molecule type" value="Genomic_DNA"/>
</dbReference>
<evidence type="ECO:0000256" key="1">
    <source>
        <dbReference type="SAM" id="MobiDB-lite"/>
    </source>
</evidence>
<evidence type="ECO:0000313" key="3">
    <source>
        <dbReference type="Proteomes" id="UP000501690"/>
    </source>
</evidence>
<name>A0A4D6LLS2_VIGUN</name>
<sequence length="127" mass="13925">MPPHHHATPPCHRATAGGPVGETRSRRRQPPPEASPARTQVPKSSRFVSSPARDSVVTTTTGATPSTPLFTTGFVDVGASFSICVAFGTPTLGPTITPPTPLEASTHHRKYRQRFFSVSWFYRFQWH</sequence>
<proteinExistence type="predicted"/>
<gene>
    <name evidence="2" type="ORF">DEO72_LG4g397</name>
</gene>
<dbReference type="Proteomes" id="UP000501690">
    <property type="component" value="Linkage Group LG4"/>
</dbReference>
<accession>A0A4D6LLS2</accession>
<protein>
    <submittedName>
        <fullName evidence="2">Uncharacterized protein</fullName>
    </submittedName>
</protein>